<dbReference type="Proteomes" id="UP001162992">
    <property type="component" value="Chromosome 2"/>
</dbReference>
<evidence type="ECO:0000313" key="1">
    <source>
        <dbReference type="EMBL" id="KAJ7566320.1"/>
    </source>
</evidence>
<organism evidence="1 2">
    <name type="scientific">Diphasiastrum complanatum</name>
    <name type="common">Issler's clubmoss</name>
    <name type="synonym">Lycopodium complanatum</name>
    <dbReference type="NCBI Taxonomy" id="34168"/>
    <lineage>
        <taxon>Eukaryota</taxon>
        <taxon>Viridiplantae</taxon>
        <taxon>Streptophyta</taxon>
        <taxon>Embryophyta</taxon>
        <taxon>Tracheophyta</taxon>
        <taxon>Lycopodiopsida</taxon>
        <taxon>Lycopodiales</taxon>
        <taxon>Lycopodiaceae</taxon>
        <taxon>Lycopodioideae</taxon>
        <taxon>Diphasiastrum</taxon>
    </lineage>
</organism>
<gene>
    <name evidence="1" type="ORF">O6H91_02G096900</name>
</gene>
<protein>
    <submittedName>
        <fullName evidence="1">Uncharacterized protein</fullName>
    </submittedName>
</protein>
<dbReference type="EMBL" id="CM055093">
    <property type="protein sequence ID" value="KAJ7566320.1"/>
    <property type="molecule type" value="Genomic_DNA"/>
</dbReference>
<accession>A0ACC2EIW6</accession>
<sequence length="679" mass="75169">MAAENLPLFPERERGDIDAAISHQNVHEAEAVSAETVDTQADNDVNLQIKEAGGDSGLQHTLMQLKISAEMLHSVEALEAQTLNEVASQKELSEEVKARLEKAVAAKNSAIKDYTDTSQSHPEADRSKGQNTRQDEVEATKKEDPSYFFQTLPDSDKSTGHRHCTSHTSQQELTFVSEDLVVAKKEIEKLQIELPPTQEMMDNLNSIQIAKDTAYLALEKALDLLEDRLKEKLVAANLASTQTFSEEAQSKSRQDSQNATKGLIVELAIIQSSVSQRKQTTSKPDTWRETLEGTSKAEQKSNVSSRKTDLKSSEAFANFQKARIGEVLAAENTRSKVDELEEVKTGLEKAVNENATLSSTIESLRIRWNIIKTELQALLYRQETALALVSATKGEIKKVKVDTAAALAAEISSKEVISAFAIGLQDMSVEADKAKVLHKEAIQEASNAKIAARQAKAAIITGEYNLQASYREAEVAKISEAIALKEIKYLSQPKKPHVTQNEPNAQTVDKEQFDSLHKKLEEAEELATEKVEEAMQLLKAEKAAQQELLNQFEGAMAEMEAIKSEKQQALLQAEEAEAAKVAVEGELRKWRAENGRRRAADSIAVATPSPRYSGRLAFPETPEKIHVKTDHFAEVFQLSLPPPAEKFYPENNKQAAPKKLKLFARITSFFSKKKNQVKA</sequence>
<keyword evidence="2" id="KW-1185">Reference proteome</keyword>
<name>A0ACC2EIW6_DIPCM</name>
<comment type="caution">
    <text evidence="1">The sequence shown here is derived from an EMBL/GenBank/DDBJ whole genome shotgun (WGS) entry which is preliminary data.</text>
</comment>
<proteinExistence type="predicted"/>
<reference evidence="2" key="1">
    <citation type="journal article" date="2024" name="Proc. Natl. Acad. Sci. U.S.A.">
        <title>Extraordinary preservation of gene collinearity over three hundred million years revealed in homosporous lycophytes.</title>
        <authorList>
            <person name="Li C."/>
            <person name="Wickell D."/>
            <person name="Kuo L.Y."/>
            <person name="Chen X."/>
            <person name="Nie B."/>
            <person name="Liao X."/>
            <person name="Peng D."/>
            <person name="Ji J."/>
            <person name="Jenkins J."/>
            <person name="Williams M."/>
            <person name="Shu S."/>
            <person name="Plott C."/>
            <person name="Barry K."/>
            <person name="Rajasekar S."/>
            <person name="Grimwood J."/>
            <person name="Han X."/>
            <person name="Sun S."/>
            <person name="Hou Z."/>
            <person name="He W."/>
            <person name="Dai G."/>
            <person name="Sun C."/>
            <person name="Schmutz J."/>
            <person name="Leebens-Mack J.H."/>
            <person name="Li F.W."/>
            <person name="Wang L."/>
        </authorList>
    </citation>
    <scope>NUCLEOTIDE SEQUENCE [LARGE SCALE GENOMIC DNA]</scope>
    <source>
        <strain evidence="2">cv. PW_Plant_1</strain>
    </source>
</reference>
<evidence type="ECO:0000313" key="2">
    <source>
        <dbReference type="Proteomes" id="UP001162992"/>
    </source>
</evidence>